<evidence type="ECO:0000256" key="3">
    <source>
        <dbReference type="ARBA" id="ARBA00022814"/>
    </source>
</evidence>
<keyword evidence="4 7" id="KW-0694">RNA-binding</keyword>
<dbReference type="InterPro" id="IPR004087">
    <property type="entry name" value="KH_dom"/>
</dbReference>
<dbReference type="FunFam" id="3.30.300.20:FF:000005">
    <property type="entry name" value="Transcription termination/antitermination protein NusA"/>
    <property type="match status" value="1"/>
</dbReference>
<dbReference type="Pfam" id="PF26594">
    <property type="entry name" value="KH_NusA_2nd"/>
    <property type="match status" value="1"/>
</dbReference>
<dbReference type="PROSITE" id="PS50084">
    <property type="entry name" value="KH_TYPE_1"/>
    <property type="match status" value="1"/>
</dbReference>
<dbReference type="InterPro" id="IPR030842">
    <property type="entry name" value="TF_NusA_bacterial"/>
</dbReference>
<evidence type="ECO:0000256" key="7">
    <source>
        <dbReference type="HAMAP-Rule" id="MF_00945"/>
    </source>
</evidence>
<evidence type="ECO:0000256" key="6">
    <source>
        <dbReference type="ARBA" id="ARBA00023163"/>
    </source>
</evidence>
<gene>
    <name evidence="7" type="primary">nusA</name>
    <name evidence="9" type="ORF">AXG55_13185</name>
</gene>
<dbReference type="AlphaFoldDB" id="A0A1L4D3P0"/>
<dbReference type="GO" id="GO:0003723">
    <property type="term" value="F:RNA binding"/>
    <property type="evidence" value="ECO:0007669"/>
    <property type="project" value="UniProtKB-UniRule"/>
</dbReference>
<dbReference type="CDD" id="cd22529">
    <property type="entry name" value="KH-II_NusA_rpt2"/>
    <property type="match status" value="1"/>
</dbReference>
<comment type="function">
    <text evidence="7">Participates in both transcription termination and antitermination.</text>
</comment>
<dbReference type="Pfam" id="PF00575">
    <property type="entry name" value="S1"/>
    <property type="match status" value="1"/>
</dbReference>
<accession>A0A1L4D3P0</accession>
<evidence type="ECO:0000256" key="2">
    <source>
        <dbReference type="ARBA" id="ARBA00022490"/>
    </source>
</evidence>
<dbReference type="PROSITE" id="PS50126">
    <property type="entry name" value="S1"/>
    <property type="match status" value="1"/>
</dbReference>
<dbReference type="CDD" id="cd02134">
    <property type="entry name" value="KH-II_NusA_rpt1"/>
    <property type="match status" value="1"/>
</dbReference>
<dbReference type="Proteomes" id="UP000184731">
    <property type="component" value="Chromosome"/>
</dbReference>
<dbReference type="InterPro" id="IPR009019">
    <property type="entry name" value="KH_sf_prok-type"/>
</dbReference>
<dbReference type="GO" id="GO:0003700">
    <property type="term" value="F:DNA-binding transcription factor activity"/>
    <property type="evidence" value="ECO:0007669"/>
    <property type="project" value="InterPro"/>
</dbReference>
<dbReference type="GO" id="GO:0005829">
    <property type="term" value="C:cytosol"/>
    <property type="evidence" value="ECO:0007669"/>
    <property type="project" value="TreeGrafter"/>
</dbReference>
<dbReference type="GO" id="GO:0006353">
    <property type="term" value="P:DNA-templated transcription termination"/>
    <property type="evidence" value="ECO:0007669"/>
    <property type="project" value="UniProtKB-UniRule"/>
</dbReference>
<keyword evidence="3 7" id="KW-0889">Transcription antitermination</keyword>
<dbReference type="Pfam" id="PF08529">
    <property type="entry name" value="NusA_N"/>
    <property type="match status" value="1"/>
</dbReference>
<comment type="similarity">
    <text evidence="7">Belongs to the NusA family.</text>
</comment>
<dbReference type="InterPro" id="IPR010213">
    <property type="entry name" value="TF_NusA"/>
</dbReference>
<dbReference type="EMBL" id="CP017834">
    <property type="protein sequence ID" value="APJ04800.1"/>
    <property type="molecule type" value="Genomic_DNA"/>
</dbReference>
<evidence type="ECO:0000256" key="4">
    <source>
        <dbReference type="ARBA" id="ARBA00022884"/>
    </source>
</evidence>
<name>A0A1L4D3P0_9BACT</name>
<dbReference type="SMART" id="SM00322">
    <property type="entry name" value="KH"/>
    <property type="match status" value="2"/>
</dbReference>
<protein>
    <recommendedName>
        <fullName evidence="7">Transcription termination/antitermination protein NusA</fullName>
    </recommendedName>
</protein>
<evidence type="ECO:0000313" key="9">
    <source>
        <dbReference type="EMBL" id="APJ04800.1"/>
    </source>
</evidence>
<dbReference type="HAMAP" id="MF_00945_B">
    <property type="entry name" value="NusA_B"/>
    <property type="match status" value="1"/>
</dbReference>
<organism evidence="9 10">
    <name type="scientific">Silvanigrella aquatica</name>
    <dbReference type="NCBI Taxonomy" id="1915309"/>
    <lineage>
        <taxon>Bacteria</taxon>
        <taxon>Pseudomonadati</taxon>
        <taxon>Bdellovibrionota</taxon>
        <taxon>Oligoflexia</taxon>
        <taxon>Silvanigrellales</taxon>
        <taxon>Silvanigrellaceae</taxon>
        <taxon>Silvanigrella</taxon>
    </lineage>
</organism>
<dbReference type="InterPro" id="IPR036555">
    <property type="entry name" value="NusA_N_sf"/>
</dbReference>
<dbReference type="InterPro" id="IPR013735">
    <property type="entry name" value="TF_NusA_N"/>
</dbReference>
<dbReference type="RefSeq" id="WP_148698557.1">
    <property type="nucleotide sequence ID" value="NZ_CP017834.1"/>
</dbReference>
<keyword evidence="2 7" id="KW-0963">Cytoplasm</keyword>
<dbReference type="FunFam" id="3.30.300.20:FF:000002">
    <property type="entry name" value="Transcription termination/antitermination protein NusA"/>
    <property type="match status" value="1"/>
</dbReference>
<keyword evidence="10" id="KW-1185">Reference proteome</keyword>
<dbReference type="Gene3D" id="3.30.300.20">
    <property type="match status" value="2"/>
</dbReference>
<dbReference type="Pfam" id="PF13184">
    <property type="entry name" value="KH_NusA_1st"/>
    <property type="match status" value="1"/>
</dbReference>
<dbReference type="SUPFAM" id="SSF50249">
    <property type="entry name" value="Nucleic acid-binding proteins"/>
    <property type="match status" value="1"/>
</dbReference>
<dbReference type="InterPro" id="IPR012340">
    <property type="entry name" value="NA-bd_OB-fold"/>
</dbReference>
<dbReference type="SUPFAM" id="SSF69705">
    <property type="entry name" value="Transcription factor NusA, N-terminal domain"/>
    <property type="match status" value="1"/>
</dbReference>
<keyword evidence="1 7" id="KW-0806">Transcription termination</keyword>
<sequence>MQIDLKRVIETVGKEKNIDRQLLIGALREAVLTAARKHFGDCVFETRFNEETEEIELIRYRTVVADEELANISKQIPASEALAMDDSLQVGDEIGEPLPTDQLGRIAAQAAKQAIVQKVMEAEKEKVVREFRDKKHQTVTGQVRRFDKADIIVDLGPTEGVLPVREQIPGEKYKIRDKVIAFVVDVKKSTRGPQVMLSRAHPELLIRLFEQEVTEISEGIVVIQSAARDPGSRSKIAVYSTEPSIDPVGACVGIKGARVQAIVQELRGEKIDIIPYDRDPARFVCNALAPSEPSKVIVNERLHIMEVVVPDEHLSLAIGKRGQNVRLAAQLTGWKVDIRSESKMRELVQEYKNVIAQIPALGEMRAEILVNEGYKDPADISRMDHRTLVKLLRLTPEEADQVLQGAAELAAAQASQNPDANADEDLEEFHLGEPIIDEETSESEEAEAAIDDIVAKTRPQPLLDPDRVDVKTVPVERLRYWMQLKGVAEQIAAVIHTAGFADFNSVASSNADEIAYKTGLPVKLSGKLHAETAKIIGN</sequence>
<evidence type="ECO:0000313" key="10">
    <source>
        <dbReference type="Proteomes" id="UP000184731"/>
    </source>
</evidence>
<dbReference type="InterPro" id="IPR015946">
    <property type="entry name" value="KH_dom-like_a/b"/>
</dbReference>
<dbReference type="InterPro" id="IPR003029">
    <property type="entry name" value="S1_domain"/>
</dbReference>
<comment type="subunit">
    <text evidence="7">Monomer. Binds directly to the core enzyme of the DNA-dependent RNA polymerase and to nascent RNA.</text>
</comment>
<dbReference type="NCBIfam" id="TIGR01953">
    <property type="entry name" value="NusA"/>
    <property type="match status" value="1"/>
</dbReference>
<dbReference type="CDD" id="cd04455">
    <property type="entry name" value="S1_NusA"/>
    <property type="match status" value="1"/>
</dbReference>
<reference evidence="9 10" key="1">
    <citation type="submission" date="2016-10" db="EMBL/GenBank/DDBJ databases">
        <title>Silvanigrella aquatica sp. nov., isolated from a freshwater lake located in the Black Forest, Germany, description of Silvanigrellaceae fam. nov., Silvanigrellales ord. nov., reclassification of the order Bdellovibrionales in the class Oligoflexia, reclassification of the families Bacteriovoracaceae and Halobacteriovoraceae in the new order Bacteriovoracales ord. nov., and reclassification of the family Pseudobacteriovoracaceae in the order Oligoflexiales.</title>
        <authorList>
            <person name="Hahn M.W."/>
            <person name="Schmidt J."/>
            <person name="Koll U."/>
            <person name="Rohde M."/>
            <person name="Verbag S."/>
            <person name="Pitt A."/>
            <person name="Nakai R."/>
            <person name="Naganuma T."/>
            <person name="Lang E."/>
        </authorList>
    </citation>
    <scope>NUCLEOTIDE SEQUENCE [LARGE SCALE GENOMIC DNA]</scope>
    <source>
        <strain evidence="9 10">MWH-Nonnen-W8red</strain>
    </source>
</reference>
<feature type="domain" description="S1 motif" evidence="8">
    <location>
        <begin position="136"/>
        <end position="200"/>
    </location>
</feature>
<dbReference type="OrthoDB" id="5288169at2"/>
<evidence type="ECO:0000256" key="5">
    <source>
        <dbReference type="ARBA" id="ARBA00023015"/>
    </source>
</evidence>
<dbReference type="InterPro" id="IPR058582">
    <property type="entry name" value="KH_NusA_2nd"/>
</dbReference>
<dbReference type="GO" id="GO:0031564">
    <property type="term" value="P:transcription antitermination"/>
    <property type="evidence" value="ECO:0007669"/>
    <property type="project" value="UniProtKB-UniRule"/>
</dbReference>
<dbReference type="SMART" id="SM00316">
    <property type="entry name" value="S1"/>
    <property type="match status" value="1"/>
</dbReference>
<dbReference type="PANTHER" id="PTHR22648:SF0">
    <property type="entry name" value="TRANSCRIPTION TERMINATION_ANTITERMINATION PROTEIN NUSA"/>
    <property type="match status" value="1"/>
</dbReference>
<proteinExistence type="inferred from homology"/>
<dbReference type="KEGG" id="saqi:AXG55_13185"/>
<dbReference type="PANTHER" id="PTHR22648">
    <property type="entry name" value="TRANSCRIPTION TERMINATION FACTOR NUSA"/>
    <property type="match status" value="1"/>
</dbReference>
<comment type="subcellular location">
    <subcellularLocation>
        <location evidence="7">Cytoplasm</location>
    </subcellularLocation>
</comment>
<dbReference type="SUPFAM" id="SSF54814">
    <property type="entry name" value="Prokaryotic type KH domain (KH-domain type II)"/>
    <property type="match status" value="2"/>
</dbReference>
<keyword evidence="5 7" id="KW-0805">Transcription regulation</keyword>
<dbReference type="Gene3D" id="2.40.50.140">
    <property type="entry name" value="Nucleic acid-binding proteins"/>
    <property type="match status" value="1"/>
</dbReference>
<keyword evidence="6 7" id="KW-0804">Transcription</keyword>
<evidence type="ECO:0000256" key="1">
    <source>
        <dbReference type="ARBA" id="ARBA00022472"/>
    </source>
</evidence>
<evidence type="ECO:0000259" key="8">
    <source>
        <dbReference type="PROSITE" id="PS50126"/>
    </source>
</evidence>
<dbReference type="InterPro" id="IPR025249">
    <property type="entry name" value="TF_NusA_KH_1st"/>
</dbReference>
<dbReference type="Gene3D" id="3.30.1480.10">
    <property type="entry name" value="NusA, N-terminal domain"/>
    <property type="match status" value="1"/>
</dbReference>
<dbReference type="STRING" id="1915309.AXG55_13185"/>